<comment type="catalytic activity">
    <reaction evidence="8">
        <text>L-seryl-[protein] + ATP = O-phospho-L-seryl-[protein] + ADP + H(+)</text>
        <dbReference type="Rhea" id="RHEA:17989"/>
        <dbReference type="Rhea" id="RHEA-COMP:9863"/>
        <dbReference type="Rhea" id="RHEA-COMP:11604"/>
        <dbReference type="ChEBI" id="CHEBI:15378"/>
        <dbReference type="ChEBI" id="CHEBI:29999"/>
        <dbReference type="ChEBI" id="CHEBI:30616"/>
        <dbReference type="ChEBI" id="CHEBI:83421"/>
        <dbReference type="ChEBI" id="CHEBI:456216"/>
        <dbReference type="EC" id="2.7.11.1"/>
    </reaction>
</comment>
<organism evidence="10 11">
    <name type="scientific">Kingdonia uniflora</name>
    <dbReference type="NCBI Taxonomy" id="39325"/>
    <lineage>
        <taxon>Eukaryota</taxon>
        <taxon>Viridiplantae</taxon>
        <taxon>Streptophyta</taxon>
        <taxon>Embryophyta</taxon>
        <taxon>Tracheophyta</taxon>
        <taxon>Spermatophyta</taxon>
        <taxon>Magnoliopsida</taxon>
        <taxon>Ranunculales</taxon>
        <taxon>Circaeasteraceae</taxon>
        <taxon>Kingdonia</taxon>
    </lineage>
</organism>
<dbReference type="Pfam" id="PF12202">
    <property type="entry name" value="OSR1_C"/>
    <property type="match status" value="1"/>
</dbReference>
<evidence type="ECO:0000259" key="9">
    <source>
        <dbReference type="PROSITE" id="PS50011"/>
    </source>
</evidence>
<dbReference type="Proteomes" id="UP000541444">
    <property type="component" value="Unassembled WGS sequence"/>
</dbReference>
<dbReference type="InterPro" id="IPR000719">
    <property type="entry name" value="Prot_kinase_dom"/>
</dbReference>
<evidence type="ECO:0000256" key="1">
    <source>
        <dbReference type="ARBA" id="ARBA00012513"/>
    </source>
</evidence>
<dbReference type="Gene3D" id="3.30.200.20">
    <property type="entry name" value="Phosphorylase Kinase, domain 1"/>
    <property type="match status" value="1"/>
</dbReference>
<comment type="catalytic activity">
    <reaction evidence="7">
        <text>L-threonyl-[protein] + ATP = O-phospho-L-threonyl-[protein] + ADP + H(+)</text>
        <dbReference type="Rhea" id="RHEA:46608"/>
        <dbReference type="Rhea" id="RHEA-COMP:11060"/>
        <dbReference type="Rhea" id="RHEA-COMP:11605"/>
        <dbReference type="ChEBI" id="CHEBI:15378"/>
        <dbReference type="ChEBI" id="CHEBI:30013"/>
        <dbReference type="ChEBI" id="CHEBI:30616"/>
        <dbReference type="ChEBI" id="CHEBI:61977"/>
        <dbReference type="ChEBI" id="CHEBI:456216"/>
        <dbReference type="EC" id="2.7.11.1"/>
    </reaction>
</comment>
<evidence type="ECO:0000313" key="11">
    <source>
        <dbReference type="Proteomes" id="UP000541444"/>
    </source>
</evidence>
<dbReference type="PROSITE" id="PS00108">
    <property type="entry name" value="PROTEIN_KINASE_ST"/>
    <property type="match status" value="1"/>
</dbReference>
<accession>A0A7J7MFL4</accession>
<evidence type="ECO:0000256" key="7">
    <source>
        <dbReference type="ARBA" id="ARBA00047899"/>
    </source>
</evidence>
<protein>
    <recommendedName>
        <fullName evidence="1">non-specific serine/threonine protein kinase</fullName>
        <ecNumber evidence="1">2.7.11.1</ecNumber>
    </recommendedName>
</protein>
<evidence type="ECO:0000256" key="4">
    <source>
        <dbReference type="ARBA" id="ARBA00022741"/>
    </source>
</evidence>
<dbReference type="EC" id="2.7.11.1" evidence="1"/>
<dbReference type="SMART" id="SM00220">
    <property type="entry name" value="S_TKc"/>
    <property type="match status" value="1"/>
</dbReference>
<dbReference type="FunFam" id="3.30.200.20:FF:000075">
    <property type="entry name" value="Probable serine/threonine-protein kinase WNK1"/>
    <property type="match status" value="1"/>
</dbReference>
<sequence>MNTGNGSGSGIFGVSAAELEYAEKDPTGRYVRYNEKLGKGAFKTVYKAFDEVDGIEVAWNQVKIDDVLRSPEDLERLYSEVHLLKSVKHENIIKFYNSWVDNKKKTVNMITELFTSGSLRQYRRRHKNVDIKAIKNWARQILQGLNYLHSQNPPILHRDLKCDNIFVNGNYGEIKIGDLGLATIMQKPTAQSVIGTPEFMAPELYEEEYNELVDIYSFGMCILEMVTFEYPYNECRNPAQIYKKVSSGIKPASLGKVTDSQVKQFIEKCLLPASERLPARELLKDPFLRSVDQEDAIRDPLQLPSYLSGSFSSKSEPLSMDIDSEYKQLSISTENSTITPHFPTLELQRTNKSNEFKLKGEKNDENSVSLVLRIADSCGKVRNIHFFFYLNADTAHSIASEMVEQLDLSDQDVTFIAEFIDHLIMRLVPSWRPSSDNSPRSTCTYSPVVENGNISMNSDHEFSSKAMVEQDIFSQSIDQVNCDTNTEQVDEGMFCKKLDDIVFHGSLISSSNLANGDDKDSRVSYLSEISDEYIFGDRAGECVDYTANESCKCEYAPEMDIGDRKTKRNDSNFGSCMNNELIKNLVMSVGDFCSCKSNASSLRSTSSSLSLADNQDAELQGELGAIESQYNQWFEELSKMKREALEDAKKRCSIKKKQVVS</sequence>
<dbReference type="AlphaFoldDB" id="A0A7J7MFL4"/>
<dbReference type="GO" id="GO:0004674">
    <property type="term" value="F:protein serine/threonine kinase activity"/>
    <property type="evidence" value="ECO:0007669"/>
    <property type="project" value="UniProtKB-KW"/>
</dbReference>
<evidence type="ECO:0000256" key="6">
    <source>
        <dbReference type="ARBA" id="ARBA00022840"/>
    </source>
</evidence>
<evidence type="ECO:0000313" key="10">
    <source>
        <dbReference type="EMBL" id="KAF6153676.1"/>
    </source>
</evidence>
<dbReference type="InterPro" id="IPR050588">
    <property type="entry name" value="WNK_Ser-Thr_kinase"/>
</dbReference>
<reference evidence="10 11" key="1">
    <citation type="journal article" date="2020" name="IScience">
        <title>Genome Sequencing of the Endangered Kingdonia uniflora (Circaeasteraceae, Ranunculales) Reveals Potential Mechanisms of Evolutionary Specialization.</title>
        <authorList>
            <person name="Sun Y."/>
            <person name="Deng T."/>
            <person name="Zhang A."/>
            <person name="Moore M.J."/>
            <person name="Landis J.B."/>
            <person name="Lin N."/>
            <person name="Zhang H."/>
            <person name="Zhang X."/>
            <person name="Huang J."/>
            <person name="Zhang X."/>
            <person name="Sun H."/>
            <person name="Wang H."/>
        </authorList>
    </citation>
    <scope>NUCLEOTIDE SEQUENCE [LARGE SCALE GENOMIC DNA]</scope>
    <source>
        <strain evidence="10">TB1705</strain>
        <tissue evidence="10">Leaf</tissue>
    </source>
</reference>
<dbReference type="SUPFAM" id="SSF56112">
    <property type="entry name" value="Protein kinase-like (PK-like)"/>
    <property type="match status" value="1"/>
</dbReference>
<evidence type="ECO:0000256" key="8">
    <source>
        <dbReference type="ARBA" id="ARBA00048679"/>
    </source>
</evidence>
<proteinExistence type="predicted"/>
<evidence type="ECO:0000256" key="2">
    <source>
        <dbReference type="ARBA" id="ARBA00022527"/>
    </source>
</evidence>
<name>A0A7J7MFL4_9MAGN</name>
<dbReference type="EMBL" id="JACGCM010001557">
    <property type="protein sequence ID" value="KAF6153676.1"/>
    <property type="molecule type" value="Genomic_DNA"/>
</dbReference>
<dbReference type="InterPro" id="IPR011009">
    <property type="entry name" value="Kinase-like_dom_sf"/>
</dbReference>
<keyword evidence="3" id="KW-0808">Transferase</keyword>
<comment type="caution">
    <text evidence="10">The sequence shown here is derived from an EMBL/GenBank/DDBJ whole genome shotgun (WGS) entry which is preliminary data.</text>
</comment>
<dbReference type="OrthoDB" id="4062651at2759"/>
<feature type="domain" description="Protein kinase" evidence="9">
    <location>
        <begin position="31"/>
        <end position="288"/>
    </location>
</feature>
<dbReference type="GO" id="GO:0005524">
    <property type="term" value="F:ATP binding"/>
    <property type="evidence" value="ECO:0007669"/>
    <property type="project" value="UniProtKB-KW"/>
</dbReference>
<keyword evidence="5" id="KW-0418">Kinase</keyword>
<dbReference type="Gene3D" id="3.10.20.90">
    <property type="entry name" value="Phosphatidylinositol 3-kinase Catalytic Subunit, Chain A, domain 1"/>
    <property type="match status" value="1"/>
</dbReference>
<dbReference type="FunFam" id="1.10.510.10:FF:000046">
    <property type="entry name" value="probable serine/threonine-protein kinase WNK9"/>
    <property type="match status" value="1"/>
</dbReference>
<dbReference type="CDD" id="cd13983">
    <property type="entry name" value="STKc_WNK"/>
    <property type="match status" value="1"/>
</dbReference>
<dbReference type="InterPro" id="IPR008271">
    <property type="entry name" value="Ser/Thr_kinase_AS"/>
</dbReference>
<keyword evidence="6" id="KW-0067">ATP-binding</keyword>
<keyword evidence="4" id="KW-0547">Nucleotide-binding</keyword>
<dbReference type="PANTHER" id="PTHR13902">
    <property type="entry name" value="SERINE/THREONINE-PROTEIN KINASE WNK WITH NO LYSINE -RELATED"/>
    <property type="match status" value="1"/>
</dbReference>
<keyword evidence="11" id="KW-1185">Reference proteome</keyword>
<dbReference type="Gene3D" id="1.10.510.10">
    <property type="entry name" value="Transferase(Phosphotransferase) domain 1"/>
    <property type="match status" value="1"/>
</dbReference>
<keyword evidence="2" id="KW-0723">Serine/threonine-protein kinase</keyword>
<gene>
    <name evidence="10" type="ORF">GIB67_000909</name>
</gene>
<dbReference type="Pfam" id="PF00069">
    <property type="entry name" value="Pkinase"/>
    <property type="match status" value="1"/>
</dbReference>
<dbReference type="InterPro" id="IPR024678">
    <property type="entry name" value="Kinase_OSR1/WNK_CCT"/>
</dbReference>
<evidence type="ECO:0000256" key="3">
    <source>
        <dbReference type="ARBA" id="ARBA00022679"/>
    </source>
</evidence>
<dbReference type="PROSITE" id="PS50011">
    <property type="entry name" value="PROTEIN_KINASE_DOM"/>
    <property type="match status" value="1"/>
</dbReference>
<evidence type="ECO:0000256" key="5">
    <source>
        <dbReference type="ARBA" id="ARBA00022777"/>
    </source>
</evidence>